<feature type="domain" description="SANT and BTB" evidence="2">
    <location>
        <begin position="201"/>
        <end position="298"/>
    </location>
</feature>
<evidence type="ECO:0000313" key="4">
    <source>
        <dbReference type="Proteomes" id="UP001566132"/>
    </source>
</evidence>
<feature type="compositionally biased region" description="Basic residues" evidence="1">
    <location>
        <begin position="640"/>
        <end position="649"/>
    </location>
</feature>
<evidence type="ECO:0000313" key="3">
    <source>
        <dbReference type="EMBL" id="KAL1502409.1"/>
    </source>
</evidence>
<name>A0ABD1EXH7_HYPHA</name>
<gene>
    <name evidence="3" type="ORF">ABEB36_007555</name>
</gene>
<reference evidence="3 4" key="1">
    <citation type="submission" date="2024-05" db="EMBL/GenBank/DDBJ databases">
        <title>Genetic variation in Jamaican populations of the coffee berry borer (Hypothenemus hampei).</title>
        <authorList>
            <person name="Errbii M."/>
            <person name="Myrie A."/>
        </authorList>
    </citation>
    <scope>NUCLEOTIDE SEQUENCE [LARGE SCALE GENOMIC DNA]</scope>
    <source>
        <strain evidence="3">JA-Hopewell-2020-01-JO</strain>
        <tissue evidence="3">Whole body</tissue>
    </source>
</reference>
<dbReference type="AlphaFoldDB" id="A0ABD1EXH7"/>
<keyword evidence="4" id="KW-1185">Reference proteome</keyword>
<dbReference type="Proteomes" id="UP001566132">
    <property type="component" value="Unassembled WGS sequence"/>
</dbReference>
<feature type="compositionally biased region" description="Acidic residues" evidence="1">
    <location>
        <begin position="607"/>
        <end position="617"/>
    </location>
</feature>
<dbReference type="InterPro" id="IPR021777">
    <property type="entry name" value="SANBR_BTB"/>
</dbReference>
<comment type="caution">
    <text evidence="3">The sequence shown here is derived from an EMBL/GenBank/DDBJ whole genome shotgun (WGS) entry which is preliminary data.</text>
</comment>
<protein>
    <recommendedName>
        <fullName evidence="2">SANT and BTB domain-containing protein</fullName>
    </recommendedName>
</protein>
<evidence type="ECO:0000256" key="1">
    <source>
        <dbReference type="SAM" id="MobiDB-lite"/>
    </source>
</evidence>
<dbReference type="InterPro" id="IPR045902">
    <property type="entry name" value="SANBR-like"/>
</dbReference>
<organism evidence="3 4">
    <name type="scientific">Hypothenemus hampei</name>
    <name type="common">Coffee berry borer</name>
    <dbReference type="NCBI Taxonomy" id="57062"/>
    <lineage>
        <taxon>Eukaryota</taxon>
        <taxon>Metazoa</taxon>
        <taxon>Ecdysozoa</taxon>
        <taxon>Arthropoda</taxon>
        <taxon>Hexapoda</taxon>
        <taxon>Insecta</taxon>
        <taxon>Pterygota</taxon>
        <taxon>Neoptera</taxon>
        <taxon>Endopterygota</taxon>
        <taxon>Coleoptera</taxon>
        <taxon>Polyphaga</taxon>
        <taxon>Cucujiformia</taxon>
        <taxon>Curculionidae</taxon>
        <taxon>Scolytinae</taxon>
        <taxon>Hypothenemus</taxon>
    </lineage>
</organism>
<feature type="region of interest" description="Disordered" evidence="1">
    <location>
        <begin position="597"/>
        <end position="657"/>
    </location>
</feature>
<dbReference type="PANTHER" id="PTHR20946">
    <property type="entry name" value="SANT AND BTB DOMAIN REGULATOR OF CLASS SWITCH RECOMBINATION"/>
    <property type="match status" value="1"/>
</dbReference>
<sequence>MIFEKMDTDGQTKSGKSLIAIQTKSKSDVAQITIGEFLNFLKTAYQVQESVEGLLVEGGMKDVVTWLKSKEVEFATNTKSLSVQTSDTLIPKKTLDKKLDILKPKDSGCSLSQNHSEVLTHKLNEVLSEGLLDSVLPFLLQNTNSLKKCPSLNVKPHSDKNSNNTTLVVANEKLARRKSCGDASSSSVINKVAVTKTASEVEIHVCDEVKNLKKTFICNQTLLVEKMGYFAEVTMGQNLEDMDISVHCDIGIFEWLMQWVKRDPKLEIEWPQLDSQCVIPILVSAAFLQMEPLLHDCLLYCHAHMNEILRTSTNLNCLNDSVLTRLAAMYTNTEIESIKDRKDKIHSRLFCKLIQSLVEPEPESVRGHWCSLARIFRCEKCQQLITPKVASKIPCIPSCMRLQADGTVISLHIRDPHWNINDYIGKLHKILKTWRKVYWRLWGDAHFLYCIVCKRYFPINQMGWCRYHPDTPQFFTLDAQKAPLPIGRYPCCGERAYRFQVLENYSSCQFRQHIVTVEDVRQSAIYNMLDNYRHLIEEEPPELLFPERLTRLVARDSSATSDKFVCKESFWWDGFEIIPPRPKLGFLTAFANRPRGNDSESVFSDDSTTEEITEEETVSSTSLESEDGSAESNPSPSKPVARKSKKRGEGKRLWQHNLSARSNQDIQRAYEEGVLKEIAALLNKKMLNGDISTKNTKANVKNHVAFGGLWTRLENEWRDSLNQREIQLKSKNQLTNKSSKPRSRF</sequence>
<evidence type="ECO:0000259" key="2">
    <source>
        <dbReference type="Pfam" id="PF11822"/>
    </source>
</evidence>
<dbReference type="EMBL" id="JBDJPC010000005">
    <property type="protein sequence ID" value="KAL1502409.1"/>
    <property type="molecule type" value="Genomic_DNA"/>
</dbReference>
<accession>A0ABD1EXH7</accession>
<dbReference type="Pfam" id="PF11822">
    <property type="entry name" value="BTB_SANBR"/>
    <property type="match status" value="1"/>
</dbReference>
<dbReference type="PANTHER" id="PTHR20946:SF0">
    <property type="entry name" value="SANT AND BTB DOMAIN REGULATOR OF CLASS SWITCH RECOMBINATION"/>
    <property type="match status" value="1"/>
</dbReference>
<proteinExistence type="predicted"/>